<dbReference type="EMBL" id="AHOR02000044">
    <property type="protein sequence ID" value="EMF80884.1"/>
    <property type="molecule type" value="Genomic_DNA"/>
</dbReference>
<dbReference type="Proteomes" id="UP000011770">
    <property type="component" value="Unassembled WGS sequence"/>
</dbReference>
<accession>M3G4I6</accession>
<organism evidence="1 2">
    <name type="scientific">Leptospira weilii serovar Topaz str. LT2116</name>
    <dbReference type="NCBI Taxonomy" id="1088540"/>
    <lineage>
        <taxon>Bacteria</taxon>
        <taxon>Pseudomonadati</taxon>
        <taxon>Spirochaetota</taxon>
        <taxon>Spirochaetia</taxon>
        <taxon>Leptospirales</taxon>
        <taxon>Leptospiraceae</taxon>
        <taxon>Leptospira</taxon>
    </lineage>
</organism>
<protein>
    <submittedName>
        <fullName evidence="1">Uncharacterized protein</fullName>
    </submittedName>
</protein>
<evidence type="ECO:0000313" key="2">
    <source>
        <dbReference type="Proteomes" id="UP000011770"/>
    </source>
</evidence>
<gene>
    <name evidence="1" type="ORF">LEP1GSC188_3121</name>
</gene>
<name>M3G4I6_9LEPT</name>
<dbReference type="AlphaFoldDB" id="M3G4I6"/>
<proteinExistence type="predicted"/>
<evidence type="ECO:0000313" key="1">
    <source>
        <dbReference type="EMBL" id="EMF80884.1"/>
    </source>
</evidence>
<sequence>MRLDFDPVFYLFLKKRNKIQPVLYLFSTCSIPMIHQKTKKLARYAKIHT</sequence>
<comment type="caution">
    <text evidence="1">The sequence shown here is derived from an EMBL/GenBank/DDBJ whole genome shotgun (WGS) entry which is preliminary data.</text>
</comment>
<reference evidence="1 2" key="1">
    <citation type="submission" date="2013-01" db="EMBL/GenBank/DDBJ databases">
        <authorList>
            <person name="Harkins D.M."/>
            <person name="Durkin A.S."/>
            <person name="Brinkac L.M."/>
            <person name="Haft D.H."/>
            <person name="Selengut J.D."/>
            <person name="Sanka R."/>
            <person name="DePew J."/>
            <person name="Purushe J."/>
            <person name="Tulsiani S.M."/>
            <person name="Graham G.C."/>
            <person name="Burns M.-A."/>
            <person name="Dohnt M.F."/>
            <person name="Smythe L.D."/>
            <person name="McKay D.B."/>
            <person name="Craig S.B."/>
            <person name="Vinetz J.M."/>
            <person name="Sutton G.G."/>
            <person name="Nierman W.C."/>
            <person name="Fouts D.E."/>
        </authorList>
    </citation>
    <scope>NUCLEOTIDE SEQUENCE [LARGE SCALE GENOMIC DNA]</scope>
    <source>
        <strain evidence="1 2">LT2116</strain>
    </source>
</reference>